<dbReference type="Pfam" id="PF11898">
    <property type="entry name" value="DUF3418"/>
    <property type="match status" value="1"/>
</dbReference>
<keyword evidence="1" id="KW-0547">Nucleotide-binding</keyword>
<dbReference type="PANTHER" id="PTHR18934:SF99">
    <property type="entry name" value="ATP-DEPENDENT RNA HELICASE DHX37-RELATED"/>
    <property type="match status" value="1"/>
</dbReference>
<dbReference type="PROSITE" id="PS51192">
    <property type="entry name" value="HELICASE_ATP_BIND_1"/>
    <property type="match status" value="1"/>
</dbReference>
<dbReference type="PANTHER" id="PTHR18934">
    <property type="entry name" value="ATP-DEPENDENT RNA HELICASE"/>
    <property type="match status" value="1"/>
</dbReference>
<dbReference type="CDD" id="cd18791">
    <property type="entry name" value="SF2_C_RHA"/>
    <property type="match status" value="1"/>
</dbReference>
<dbReference type="InterPro" id="IPR001650">
    <property type="entry name" value="Helicase_C-like"/>
</dbReference>
<dbReference type="SMART" id="SM00847">
    <property type="entry name" value="HA2"/>
    <property type="match status" value="1"/>
</dbReference>
<dbReference type="Gene3D" id="3.40.50.300">
    <property type="entry name" value="P-loop containing nucleotide triphosphate hydrolases"/>
    <property type="match status" value="2"/>
</dbReference>
<evidence type="ECO:0000259" key="5">
    <source>
        <dbReference type="PROSITE" id="PS51192"/>
    </source>
</evidence>
<feature type="domain" description="Helicase C-terminal" evidence="6">
    <location>
        <begin position="221"/>
        <end position="389"/>
    </location>
</feature>
<dbReference type="Pfam" id="PF21010">
    <property type="entry name" value="HA2_C"/>
    <property type="match status" value="1"/>
</dbReference>
<sequence length="1248" mass="143795">TVQRRKENLPIITYPAELPIAQKSELIKKTILENQVTILCGETGSGKTTQLPKICLDIGLGIRGKIGHTQPRRLAARAVSQRIAEELNTQPGNEVGFKVRFSDQSNDNSYIKLMTDGILLAECNHDRFLTQYDTIIIDEAHERSLNIDFLLGYLKLLTYKRKDLKIIITSATIDPDRFAKHFDNAPVINVSGRTYPVEVRYRPYQSADSEEKKTLQDGILDAINELSKIDRGDILVFLSGEGDIRDTVDFLLKQRFNRSLDNTEVLPLLARLSNAEQNRIFHTSSKRRIILATNVAETSLTVPGIKYVIDSGVARISRYSWRSKIQRLPIEKVSQASANQRKGRCGRMSEGVCIRLYEEEDFDLRSEFTEPEIQRTNLASVILQMENQKLGHIDDFPFVEPPEDRLINDGYKLLFELGAIDKTNTITKIGKQLAHFPIDPKLARILLQAVKENSLTEVLIIVSALATQDPRERPLDKQQAADEKHRAFVDKTSDFIFYINLWMAYHQEKKTLSGNQLRKWCKQNFISWMRMREWLDTHNQIKRMLSGLKISHVQNGTANFDQIHQALLIGFLANIGFKDEGKDYLGARNKRFSIFPGSALFKSSPQWIVAAEIVETSRVFARTNAKIDVRWIEERASHLLKYHYNNPHWEKKQSNVIAHQQSSLYGLIIHADKKISYGQINPTEAKEIFIRSALVEGDFESKAAFYLHNKKLLSELETLEAKSRRRDIIVDDNVLYDFYNKNLPDNVFSGATLDKWIRHNADEAKVLFLSTGDLVRDDATIVSDDQFPDHLEMQGSKFPVEYHFDPRNHCDGITLVTPVAGLNAINAQRCEWLIPGILHEKITALIRSLPKQLRKNFVPVPDFTDACIEALPPSDVALCTAVAIHLKKMTGVKIPYDAWLSKELSQHLFMNFRIIDSYGNVIEEGRNLQAIKDKLSGIERESSTLIADNANQDTQYEYSEKYRQDNVGAEVLSLLDDTVEIKMQGVIIKAYPALVVEGKKVNLMVLENQNHAKEKTHRALRQLYINALPEQFKYLKQSIPDIQNLCLRYTDIGCCEDFKRDILNNVFDDVFLIEEIKSESDFNKILESGKGELHDCLKQWGQLLSTILDEYRAVKKLLKNPSLTQLDTVTDIQQQINNLFPKDFISLIDKQWLRQYPRYISAINKRFEKSKSNATRDRQLRLDFTKLWDEYIKRQQSLEKQHIDSEQLNHYRWLLEEYRVSLFAQELKTMMPVSEKRLRTYWNELSDV</sequence>
<proteinExistence type="predicted"/>
<dbReference type="NCBIfam" id="TIGR01967">
    <property type="entry name" value="DEAH_box_HrpA"/>
    <property type="match status" value="1"/>
</dbReference>
<feature type="domain" description="Helicase ATP-binding" evidence="5">
    <location>
        <begin position="28"/>
        <end position="191"/>
    </location>
</feature>
<dbReference type="InterPro" id="IPR007502">
    <property type="entry name" value="Helicase-assoc_dom"/>
</dbReference>
<dbReference type="Pfam" id="PF00271">
    <property type="entry name" value="Helicase_C"/>
    <property type="match status" value="1"/>
</dbReference>
<dbReference type="InterPro" id="IPR014001">
    <property type="entry name" value="Helicase_ATP-bd"/>
</dbReference>
<dbReference type="FunFam" id="1.20.120.1080:FF:000005">
    <property type="entry name" value="ATP-dependent helicase HrpA"/>
    <property type="match status" value="1"/>
</dbReference>
<dbReference type="Pfam" id="PF00270">
    <property type="entry name" value="DEAD"/>
    <property type="match status" value="1"/>
</dbReference>
<evidence type="ECO:0000256" key="3">
    <source>
        <dbReference type="ARBA" id="ARBA00022806"/>
    </source>
</evidence>
<dbReference type="InterPro" id="IPR011709">
    <property type="entry name" value="DEAD-box_helicase_OB_fold"/>
</dbReference>
<accession>A0A3B0WSW1</accession>
<organism evidence="7">
    <name type="scientific">hydrothermal vent metagenome</name>
    <dbReference type="NCBI Taxonomy" id="652676"/>
    <lineage>
        <taxon>unclassified sequences</taxon>
        <taxon>metagenomes</taxon>
        <taxon>ecological metagenomes</taxon>
    </lineage>
</organism>
<dbReference type="NCBIfam" id="NF008348">
    <property type="entry name" value="PRK11131.1"/>
    <property type="match status" value="1"/>
</dbReference>
<dbReference type="SMART" id="SM00487">
    <property type="entry name" value="DEXDc"/>
    <property type="match status" value="1"/>
</dbReference>
<dbReference type="InterPro" id="IPR027417">
    <property type="entry name" value="P-loop_NTPase"/>
</dbReference>
<dbReference type="GO" id="GO:0003723">
    <property type="term" value="F:RNA binding"/>
    <property type="evidence" value="ECO:0007669"/>
    <property type="project" value="TreeGrafter"/>
</dbReference>
<evidence type="ECO:0000256" key="4">
    <source>
        <dbReference type="ARBA" id="ARBA00022840"/>
    </source>
</evidence>
<evidence type="ECO:0000256" key="1">
    <source>
        <dbReference type="ARBA" id="ARBA00022741"/>
    </source>
</evidence>
<dbReference type="InterPro" id="IPR024590">
    <property type="entry name" value="HrpA_C"/>
</dbReference>
<dbReference type="InterPro" id="IPR048333">
    <property type="entry name" value="HA2_WH"/>
</dbReference>
<reference evidence="7" key="1">
    <citation type="submission" date="2018-06" db="EMBL/GenBank/DDBJ databases">
        <authorList>
            <person name="Zhirakovskaya E."/>
        </authorList>
    </citation>
    <scope>NUCLEOTIDE SEQUENCE</scope>
</reference>
<protein>
    <submittedName>
        <fullName evidence="7">ATP-dependent helicase HrpA</fullName>
    </submittedName>
</protein>
<dbReference type="PROSITE" id="PS51194">
    <property type="entry name" value="HELICASE_CTER"/>
    <property type="match status" value="1"/>
</dbReference>
<dbReference type="AlphaFoldDB" id="A0A3B0WSW1"/>
<keyword evidence="4" id="KW-0067">ATP-binding</keyword>
<dbReference type="InterPro" id="IPR010222">
    <property type="entry name" value="RNA_helicase_HrpA"/>
</dbReference>
<evidence type="ECO:0000259" key="6">
    <source>
        <dbReference type="PROSITE" id="PS51194"/>
    </source>
</evidence>
<dbReference type="SMART" id="SM00490">
    <property type="entry name" value="HELICc"/>
    <property type="match status" value="1"/>
</dbReference>
<dbReference type="InterPro" id="IPR011545">
    <property type="entry name" value="DEAD/DEAH_box_helicase_dom"/>
</dbReference>
<dbReference type="GO" id="GO:0016787">
    <property type="term" value="F:hydrolase activity"/>
    <property type="evidence" value="ECO:0007669"/>
    <property type="project" value="UniProtKB-KW"/>
</dbReference>
<dbReference type="Pfam" id="PF07717">
    <property type="entry name" value="OB_NTP_bind"/>
    <property type="match status" value="1"/>
</dbReference>
<dbReference type="Pfam" id="PF04408">
    <property type="entry name" value="WHD_HA2"/>
    <property type="match status" value="1"/>
</dbReference>
<dbReference type="GO" id="GO:0005524">
    <property type="term" value="F:ATP binding"/>
    <property type="evidence" value="ECO:0007669"/>
    <property type="project" value="UniProtKB-KW"/>
</dbReference>
<keyword evidence="3 7" id="KW-0347">Helicase</keyword>
<evidence type="ECO:0000313" key="7">
    <source>
        <dbReference type="EMBL" id="VAW55513.1"/>
    </source>
</evidence>
<keyword evidence="2" id="KW-0378">Hydrolase</keyword>
<dbReference type="EMBL" id="UOFE01000048">
    <property type="protein sequence ID" value="VAW55513.1"/>
    <property type="molecule type" value="Genomic_DNA"/>
</dbReference>
<name>A0A3B0WSW1_9ZZZZ</name>
<dbReference type="Gene3D" id="1.20.120.1080">
    <property type="match status" value="1"/>
</dbReference>
<dbReference type="SUPFAM" id="SSF52540">
    <property type="entry name" value="P-loop containing nucleoside triphosphate hydrolases"/>
    <property type="match status" value="1"/>
</dbReference>
<evidence type="ECO:0000256" key="2">
    <source>
        <dbReference type="ARBA" id="ARBA00022801"/>
    </source>
</evidence>
<dbReference type="GO" id="GO:0003724">
    <property type="term" value="F:RNA helicase activity"/>
    <property type="evidence" value="ECO:0007669"/>
    <property type="project" value="InterPro"/>
</dbReference>
<gene>
    <name evidence="7" type="ORF">MNBD_GAMMA05-2532</name>
</gene>
<feature type="non-terminal residue" evidence="7">
    <location>
        <position position="1"/>
    </location>
</feature>